<accession>A0A166ANK5</accession>
<dbReference type="GO" id="GO:0042597">
    <property type="term" value="C:periplasmic space"/>
    <property type="evidence" value="ECO:0007669"/>
    <property type="project" value="UniProtKB-SubCell"/>
</dbReference>
<dbReference type="OrthoDB" id="5323072at2"/>
<dbReference type="Gene3D" id="2.30.30.760">
    <property type="match status" value="1"/>
</dbReference>
<feature type="domain" description="SAF" evidence="5">
    <location>
        <begin position="185"/>
        <end position="247"/>
    </location>
</feature>
<protein>
    <submittedName>
        <fullName evidence="6">Flagellar basal body P-ring biosynthesis protein FlgA</fullName>
    </submittedName>
</protein>
<reference evidence="6 7" key="1">
    <citation type="journal article" date="2016" name="Front. Microbiol.">
        <title>Comparative Genomic Analysis Reveals a Diverse Repertoire of Genes Involved in Prokaryote-Eukaryote Interactions within the Pseudovibrio Genus.</title>
        <authorList>
            <person name="Romano S."/>
            <person name="Fernandez-Guerra A."/>
            <person name="Reen F.J."/>
            <person name="Glockner F.O."/>
            <person name="Crowley S.P."/>
            <person name="O'Sullivan O."/>
            <person name="Cotter P.D."/>
            <person name="Adams C."/>
            <person name="Dobson A.D."/>
            <person name="O'Gara F."/>
        </authorList>
    </citation>
    <scope>NUCLEOTIDE SEQUENCE [LARGE SCALE GENOMIC DNA]</scope>
    <source>
        <strain evidence="6 7">Ad2</strain>
    </source>
</reference>
<comment type="subcellular location">
    <subcellularLocation>
        <location evidence="1">Periplasm</location>
    </subcellularLocation>
</comment>
<keyword evidence="6" id="KW-0966">Cell projection</keyword>
<keyword evidence="6" id="KW-0969">Cilium</keyword>
<dbReference type="PATRIC" id="fig|989403.3.peg.685"/>
<dbReference type="Gene3D" id="3.90.1210.10">
    <property type="entry name" value="Antifreeze-like/N-acetylneuraminic acid synthase C-terminal domain"/>
    <property type="match status" value="1"/>
</dbReference>
<evidence type="ECO:0000256" key="4">
    <source>
        <dbReference type="SAM" id="SignalP"/>
    </source>
</evidence>
<dbReference type="STRING" id="989403.SAMN05421798_105265"/>
<dbReference type="GO" id="GO:0044780">
    <property type="term" value="P:bacterial-type flagellum assembly"/>
    <property type="evidence" value="ECO:0007669"/>
    <property type="project" value="InterPro"/>
</dbReference>
<evidence type="ECO:0000313" key="6">
    <source>
        <dbReference type="EMBL" id="KZL21351.1"/>
    </source>
</evidence>
<comment type="caution">
    <text evidence="6">The sequence shown here is derived from an EMBL/GenBank/DDBJ whole genome shotgun (WGS) entry which is preliminary data.</text>
</comment>
<keyword evidence="7" id="KW-1185">Reference proteome</keyword>
<evidence type="ECO:0000256" key="3">
    <source>
        <dbReference type="ARBA" id="ARBA00022764"/>
    </source>
</evidence>
<keyword evidence="6" id="KW-0282">Flagellum</keyword>
<organism evidence="6 7">
    <name type="scientific">Pseudovibrio axinellae</name>
    <dbReference type="NCBI Taxonomy" id="989403"/>
    <lineage>
        <taxon>Bacteria</taxon>
        <taxon>Pseudomonadati</taxon>
        <taxon>Pseudomonadota</taxon>
        <taxon>Alphaproteobacteria</taxon>
        <taxon>Hyphomicrobiales</taxon>
        <taxon>Stappiaceae</taxon>
        <taxon>Pseudovibrio</taxon>
    </lineage>
</organism>
<gene>
    <name evidence="6" type="ORF">PsAD2_00642</name>
</gene>
<evidence type="ECO:0000256" key="2">
    <source>
        <dbReference type="ARBA" id="ARBA00022729"/>
    </source>
</evidence>
<evidence type="ECO:0000313" key="7">
    <source>
        <dbReference type="Proteomes" id="UP000076577"/>
    </source>
</evidence>
<sequence length="322" mass="34239">MRKLATTFFAGLMALAAGNAFAAPTLRPTVNVTGPIVTIGDFYSEAGDLAATPIFRSPDLGTTGNVSALIIAQQAQAAGFIQAGTDGLTTVSVHRLSIPVDEALISDILRNAFAERANTQPDQIDISYTSLLPMNLQADANAVSPLTIGHINWSPRTARFKAILNVVQEGQSKPLSVTGSASQVISIATLARNMDRGAIITANDIRQERKPAYPYARRELLAANELIGMEVRRNIRAGSTLSPKDVSTPVLIKRGAKVTVIYKVPGMNISTQGKARSEGGKNDLIEIINPISQKVILAEVIAKNMAVVTTTNTQVAAVLENR</sequence>
<evidence type="ECO:0000259" key="5">
    <source>
        <dbReference type="SMART" id="SM00858"/>
    </source>
</evidence>
<feature type="signal peptide" evidence="4">
    <location>
        <begin position="1"/>
        <end position="22"/>
    </location>
</feature>
<proteinExistence type="predicted"/>
<keyword evidence="2 4" id="KW-0732">Signal</keyword>
<dbReference type="EMBL" id="LMCB01000004">
    <property type="protein sequence ID" value="KZL21351.1"/>
    <property type="molecule type" value="Genomic_DNA"/>
</dbReference>
<dbReference type="PANTHER" id="PTHR36307">
    <property type="entry name" value="FLAGELLA BASAL BODY P-RING FORMATION PROTEIN FLGA"/>
    <property type="match status" value="1"/>
</dbReference>
<feature type="chain" id="PRO_5007870779" evidence="4">
    <location>
        <begin position="23"/>
        <end position="322"/>
    </location>
</feature>
<name>A0A166ANK5_9HYPH</name>
<dbReference type="Proteomes" id="UP000076577">
    <property type="component" value="Unassembled WGS sequence"/>
</dbReference>
<evidence type="ECO:0000256" key="1">
    <source>
        <dbReference type="ARBA" id="ARBA00004418"/>
    </source>
</evidence>
<dbReference type="SMART" id="SM00858">
    <property type="entry name" value="SAF"/>
    <property type="match status" value="1"/>
</dbReference>
<dbReference type="AlphaFoldDB" id="A0A166ANK5"/>
<dbReference type="NCBIfam" id="TIGR03170">
    <property type="entry name" value="flgA_cterm"/>
    <property type="match status" value="1"/>
</dbReference>
<keyword evidence="3" id="KW-0574">Periplasm</keyword>
<dbReference type="CDD" id="cd11614">
    <property type="entry name" value="SAF_CpaB_FlgA_like"/>
    <property type="match status" value="1"/>
</dbReference>
<dbReference type="InterPro" id="IPR017585">
    <property type="entry name" value="SAF_FlgA"/>
</dbReference>
<dbReference type="PANTHER" id="PTHR36307:SF1">
    <property type="entry name" value="FLAGELLA BASAL BODY P-RING FORMATION PROTEIN FLGA"/>
    <property type="match status" value="1"/>
</dbReference>
<dbReference type="InterPro" id="IPR039246">
    <property type="entry name" value="Flagellar_FlgA"/>
</dbReference>
<dbReference type="Pfam" id="PF13144">
    <property type="entry name" value="ChapFlgA"/>
    <property type="match status" value="1"/>
</dbReference>
<dbReference type="InterPro" id="IPR013974">
    <property type="entry name" value="SAF"/>
</dbReference>
<dbReference type="RefSeq" id="WP_068002103.1">
    <property type="nucleotide sequence ID" value="NZ_FOFM01000005.1"/>
</dbReference>